<dbReference type="EMBL" id="VXJS01000007">
    <property type="protein sequence ID" value="KAA8675548.1"/>
    <property type="molecule type" value="Genomic_DNA"/>
</dbReference>
<sequence length="473" mass="52964">MKIYSTIALMIMSFVSEAYEVSGRSLLIMDAQTTVGLEALGVEAAKVDALERVEQTISKGDKFGLVYSYQPSIQKLIVLAQDKVECDVGICLETTIKLIVDKQIAKAISQSLHNSASGMSQLESKPKDVLSAQLNQFTLIESRHSRLPIEFRAEDGIYSQWLRLRAKEQKELVKRIKVSTIFKDTGFVPQKVKLNKVPVFDSIGEPSTSQYIAYSFALPGSEQMNDLVKAIPSLISDTRYVTMKMSVTELSIEQVEFRAKYHCMLFASADDYLSHQSLTTAQLFHREPEVAINVSGKIVHIGRGYYYEKGSESDSVFKRSGIPTYCELLNGELVFPKDTKQAAFLGSHVTVFSTVRIREVATDFNADETNIDDWLLVDSNFDKAWIESRYTDEINTIRQGCIDAVCSSQVITPKQFMLMLNGEPHVAFSKVAAGMRYPFRIERYQPTYPLVVPYVGLQTAGYGTALSSLTVEE</sequence>
<dbReference type="RefSeq" id="WP_086715467.1">
    <property type="nucleotide sequence ID" value="NZ_AP025494.1"/>
</dbReference>
<gene>
    <name evidence="1" type="ORF">F4W18_13050</name>
</gene>
<evidence type="ECO:0000313" key="2">
    <source>
        <dbReference type="Proteomes" id="UP000322521"/>
    </source>
</evidence>
<dbReference type="AlphaFoldDB" id="A0A5M9NWP1"/>
<comment type="caution">
    <text evidence="1">The sequence shown here is derived from an EMBL/GenBank/DDBJ whole genome shotgun (WGS) entry which is preliminary data.</text>
</comment>
<proteinExistence type="predicted"/>
<protein>
    <submittedName>
        <fullName evidence="1">Uncharacterized protein</fullName>
    </submittedName>
</protein>
<evidence type="ECO:0000313" key="1">
    <source>
        <dbReference type="EMBL" id="KAA8675548.1"/>
    </source>
</evidence>
<keyword evidence="2" id="KW-1185">Reference proteome</keyword>
<accession>A0A5M9NWP1</accession>
<dbReference type="Proteomes" id="UP000322521">
    <property type="component" value="Unassembled WGS sequence"/>
</dbReference>
<organism evidence="1 2">
    <name type="scientific">Vibrio gigantis</name>
    <dbReference type="NCBI Taxonomy" id="296199"/>
    <lineage>
        <taxon>Bacteria</taxon>
        <taxon>Pseudomonadati</taxon>
        <taxon>Pseudomonadota</taxon>
        <taxon>Gammaproteobacteria</taxon>
        <taxon>Vibrionales</taxon>
        <taxon>Vibrionaceae</taxon>
        <taxon>Vibrio</taxon>
    </lineage>
</organism>
<name>A0A5M9NWP1_9VIBR</name>
<reference evidence="1 2" key="1">
    <citation type="submission" date="2019-09" db="EMBL/GenBank/DDBJ databases">
        <title>Draft genome sequence of various Type strains from the CCUG.</title>
        <authorList>
            <person name="Pineiro-Iglesias B."/>
            <person name="Tunovic T."/>
            <person name="Unosson C."/>
            <person name="Inganas E."/>
            <person name="Ohlen M."/>
            <person name="Cardew S."/>
            <person name="Jensie-Markopoulos S."/>
            <person name="Salva-Serra F."/>
            <person name="Jaen-Luchoro D."/>
            <person name="Karlsson R."/>
            <person name="Svensson-Stadler L."/>
            <person name="Chun J."/>
            <person name="Moore E."/>
        </authorList>
    </citation>
    <scope>NUCLEOTIDE SEQUENCE [LARGE SCALE GENOMIC DNA]</scope>
    <source>
        <strain evidence="1 2">CCUG 56969T</strain>
    </source>
</reference>